<proteinExistence type="predicted"/>
<sequence>MAINIYIIYFVLTKNKNSFNTQEPCVKHYNFCLFFLLQSKILRSLFLDSFLNLISIKYKSMIMYQNIHQVLKIELNESIFKIKIQINQVSIANQRYNSNIFILPHSKLMYSMIQKDNQIYLNLSN</sequence>
<evidence type="ECO:0000313" key="2">
    <source>
        <dbReference type="Proteomes" id="UP000785679"/>
    </source>
</evidence>
<dbReference type="AlphaFoldDB" id="A0A8J8NAM1"/>
<protein>
    <submittedName>
        <fullName evidence="1">Uncharacterized protein</fullName>
    </submittedName>
</protein>
<gene>
    <name evidence="1" type="ORF">FGO68_gene13009</name>
</gene>
<keyword evidence="2" id="KW-1185">Reference proteome</keyword>
<comment type="caution">
    <text evidence="1">The sequence shown here is derived from an EMBL/GenBank/DDBJ whole genome shotgun (WGS) entry which is preliminary data.</text>
</comment>
<dbReference type="Proteomes" id="UP000785679">
    <property type="component" value="Unassembled WGS sequence"/>
</dbReference>
<accession>A0A8J8NAM1</accession>
<evidence type="ECO:0000313" key="1">
    <source>
        <dbReference type="EMBL" id="TNV71349.1"/>
    </source>
</evidence>
<organism evidence="1 2">
    <name type="scientific">Halteria grandinella</name>
    <dbReference type="NCBI Taxonomy" id="5974"/>
    <lineage>
        <taxon>Eukaryota</taxon>
        <taxon>Sar</taxon>
        <taxon>Alveolata</taxon>
        <taxon>Ciliophora</taxon>
        <taxon>Intramacronucleata</taxon>
        <taxon>Spirotrichea</taxon>
        <taxon>Stichotrichia</taxon>
        <taxon>Sporadotrichida</taxon>
        <taxon>Halteriidae</taxon>
        <taxon>Halteria</taxon>
    </lineage>
</organism>
<reference evidence="1" key="1">
    <citation type="submission" date="2019-06" db="EMBL/GenBank/DDBJ databases">
        <authorList>
            <person name="Zheng W."/>
        </authorList>
    </citation>
    <scope>NUCLEOTIDE SEQUENCE</scope>
    <source>
        <strain evidence="1">QDHG01</strain>
    </source>
</reference>
<dbReference type="EMBL" id="RRYP01029942">
    <property type="protein sequence ID" value="TNV71349.1"/>
    <property type="molecule type" value="Genomic_DNA"/>
</dbReference>
<name>A0A8J8NAM1_HALGN</name>